<dbReference type="Pfam" id="PF02120">
    <property type="entry name" value="Flg_hook"/>
    <property type="match status" value="1"/>
</dbReference>
<feature type="region of interest" description="Disordered" evidence="1">
    <location>
        <begin position="311"/>
        <end position="342"/>
    </location>
</feature>
<feature type="compositionally biased region" description="Low complexity" evidence="1">
    <location>
        <begin position="315"/>
        <end position="330"/>
    </location>
</feature>
<evidence type="ECO:0000313" key="3">
    <source>
        <dbReference type="EMBL" id="MBD7953113.1"/>
    </source>
</evidence>
<keyword evidence="3" id="KW-0282">Flagellum</keyword>
<comment type="caution">
    <text evidence="3">The sequence shown here is derived from an EMBL/GenBank/DDBJ whole genome shotgun (WGS) entry which is preliminary data.</text>
</comment>
<dbReference type="InterPro" id="IPR052563">
    <property type="entry name" value="FliK"/>
</dbReference>
<feature type="region of interest" description="Disordered" evidence="1">
    <location>
        <begin position="1"/>
        <end position="106"/>
    </location>
</feature>
<dbReference type="Proteomes" id="UP000636938">
    <property type="component" value="Unassembled WGS sequence"/>
</dbReference>
<sequence length="362" mass="35752">MASPLASGVATSAGNGTSARTASAGSEAPGSGFDRLLKGSERSKPSATQASQATDAAPPQKDAQAPGEHAEAPAADPAAEATPANPAAPADNAETEPSDEVAAAWPPPGLAGLLLSAAPVAPEAAPASATPATNGAAASAPASVLPALANAGATAAAGGIALVPDGPAADALPADIEAALAALSAEPDQANDEAAPAPLLHAPGALQAVRSAADITLARALDPTPTPILGQEGFDEAVSARVGWLAEQKIGHAHIRISPDDMGTIDVRLQMDGDKVHASFSSPHVEVRHALESTLPRLRELLGEQGFQLAHADVSQQQQGDSGQSPRGGSFPASGDGEPGTAEVTLSSAQLIRQRGLLDVHA</sequence>
<proteinExistence type="predicted"/>
<dbReference type="Gene3D" id="3.30.750.140">
    <property type="match status" value="1"/>
</dbReference>
<keyword evidence="4" id="KW-1185">Reference proteome</keyword>
<reference evidence="3 4" key="1">
    <citation type="submission" date="2020-08" db="EMBL/GenBank/DDBJ databases">
        <title>A Genomic Blueprint of the Chicken Gut Microbiome.</title>
        <authorList>
            <person name="Gilroy R."/>
            <person name="Ravi A."/>
            <person name="Getino M."/>
            <person name="Pursley I."/>
            <person name="Horton D.L."/>
            <person name="Alikhan N.-F."/>
            <person name="Baker D."/>
            <person name="Gharbi K."/>
            <person name="Hall N."/>
            <person name="Watson M."/>
            <person name="Adriaenssens E.M."/>
            <person name="Foster-Nyarko E."/>
            <person name="Jarju S."/>
            <person name="Secka A."/>
            <person name="Antonio M."/>
            <person name="Oren A."/>
            <person name="Chaudhuri R."/>
            <person name="La Ragione R.M."/>
            <person name="Hildebrand F."/>
            <person name="Pallen M.J."/>
        </authorList>
    </citation>
    <scope>NUCLEOTIDE SEQUENCE [LARGE SCALE GENOMIC DNA]</scope>
    <source>
        <strain evidence="3 4">Sa5BUN4</strain>
    </source>
</reference>
<feature type="compositionally biased region" description="Polar residues" evidence="1">
    <location>
        <begin position="9"/>
        <end position="24"/>
    </location>
</feature>
<dbReference type="AlphaFoldDB" id="A0A8X8FJT0"/>
<dbReference type="EMBL" id="JACSQS010000001">
    <property type="protein sequence ID" value="MBD7953113.1"/>
    <property type="molecule type" value="Genomic_DNA"/>
</dbReference>
<keyword evidence="3" id="KW-0969">Cilium</keyword>
<evidence type="ECO:0000256" key="1">
    <source>
        <dbReference type="SAM" id="MobiDB-lite"/>
    </source>
</evidence>
<feature type="compositionally biased region" description="Low complexity" evidence="1">
    <location>
        <begin position="45"/>
        <end position="92"/>
    </location>
</feature>
<dbReference type="InterPro" id="IPR038610">
    <property type="entry name" value="FliK-like_C_sf"/>
</dbReference>
<organism evidence="3 4">
    <name type="scientific">Stenotrophomonas lacuserhaii</name>
    <dbReference type="NCBI Taxonomy" id="2760084"/>
    <lineage>
        <taxon>Bacteria</taxon>
        <taxon>Pseudomonadati</taxon>
        <taxon>Pseudomonadota</taxon>
        <taxon>Gammaproteobacteria</taxon>
        <taxon>Lysobacterales</taxon>
        <taxon>Lysobacteraceae</taxon>
        <taxon>Stenotrophomonas</taxon>
    </lineage>
</organism>
<feature type="domain" description="Flagellar hook-length control protein-like C-terminal" evidence="2">
    <location>
        <begin position="241"/>
        <end position="321"/>
    </location>
</feature>
<evidence type="ECO:0000259" key="2">
    <source>
        <dbReference type="Pfam" id="PF02120"/>
    </source>
</evidence>
<dbReference type="InterPro" id="IPR021136">
    <property type="entry name" value="Flagellar_hook_control-like_C"/>
</dbReference>
<protein>
    <submittedName>
        <fullName evidence="3">Flagellar hook-length control protein FliK</fullName>
    </submittedName>
</protein>
<gene>
    <name evidence="3" type="ORF">H9654_02745</name>
</gene>
<dbReference type="PANTHER" id="PTHR37533">
    <property type="entry name" value="FLAGELLAR HOOK-LENGTH CONTROL PROTEIN"/>
    <property type="match status" value="1"/>
</dbReference>
<evidence type="ECO:0000313" key="4">
    <source>
        <dbReference type="Proteomes" id="UP000636938"/>
    </source>
</evidence>
<feature type="compositionally biased region" description="Basic and acidic residues" evidence="1">
    <location>
        <begin position="35"/>
        <end position="44"/>
    </location>
</feature>
<accession>A0A8X8FJT0</accession>
<name>A0A8X8FJT0_9GAMM</name>
<dbReference type="CDD" id="cd17470">
    <property type="entry name" value="T3SS_Flik_C"/>
    <property type="match status" value="1"/>
</dbReference>
<keyword evidence="3" id="KW-0966">Cell projection</keyword>
<dbReference type="PANTHER" id="PTHR37533:SF2">
    <property type="entry name" value="FLAGELLAR HOOK-LENGTH CONTROL PROTEIN"/>
    <property type="match status" value="1"/>
</dbReference>